<keyword evidence="3" id="KW-0677">Repeat</keyword>
<dbReference type="Proteomes" id="UP000292052">
    <property type="component" value="Unassembled WGS sequence"/>
</dbReference>
<keyword evidence="5" id="KW-0862">Zinc</keyword>
<dbReference type="PANTHER" id="PTHR24381">
    <property type="entry name" value="ZINC FINGER PROTEIN"/>
    <property type="match status" value="1"/>
</dbReference>
<feature type="domain" description="C2H2-type" evidence="8">
    <location>
        <begin position="28"/>
        <end position="55"/>
    </location>
</feature>
<evidence type="ECO:0000256" key="2">
    <source>
        <dbReference type="ARBA" id="ARBA00022723"/>
    </source>
</evidence>
<dbReference type="PROSITE" id="PS50157">
    <property type="entry name" value="ZINC_FINGER_C2H2_2"/>
    <property type="match status" value="2"/>
</dbReference>
<protein>
    <recommendedName>
        <fullName evidence="8">C2H2-type domain-containing protein</fullName>
    </recommendedName>
</protein>
<evidence type="ECO:0000256" key="1">
    <source>
        <dbReference type="ARBA" id="ARBA00004123"/>
    </source>
</evidence>
<keyword evidence="6" id="KW-0539">Nucleus</keyword>
<evidence type="ECO:0000256" key="5">
    <source>
        <dbReference type="ARBA" id="ARBA00022833"/>
    </source>
</evidence>
<name>A0A482VJJ3_ASBVE</name>
<reference evidence="9 10" key="1">
    <citation type="submission" date="2017-03" db="EMBL/GenBank/DDBJ databases">
        <title>Genome of the blue death feigning beetle - Asbolus verrucosus.</title>
        <authorList>
            <person name="Rider S.D."/>
        </authorList>
    </citation>
    <scope>NUCLEOTIDE SEQUENCE [LARGE SCALE GENOMIC DNA]</scope>
    <source>
        <strain evidence="9">Butters</strain>
        <tissue evidence="9">Head and leg muscle</tissue>
    </source>
</reference>
<dbReference type="PROSITE" id="PS00028">
    <property type="entry name" value="ZINC_FINGER_C2H2_1"/>
    <property type="match status" value="2"/>
</dbReference>
<dbReference type="GO" id="GO:0008270">
    <property type="term" value="F:zinc ion binding"/>
    <property type="evidence" value="ECO:0007669"/>
    <property type="project" value="UniProtKB-KW"/>
</dbReference>
<evidence type="ECO:0000256" key="4">
    <source>
        <dbReference type="ARBA" id="ARBA00022771"/>
    </source>
</evidence>
<accession>A0A482VJJ3</accession>
<dbReference type="GO" id="GO:0000977">
    <property type="term" value="F:RNA polymerase II transcription regulatory region sequence-specific DNA binding"/>
    <property type="evidence" value="ECO:0007669"/>
    <property type="project" value="TreeGrafter"/>
</dbReference>
<dbReference type="Gene3D" id="3.30.160.60">
    <property type="entry name" value="Classic Zinc Finger"/>
    <property type="match status" value="2"/>
</dbReference>
<dbReference type="PANTHER" id="PTHR24381:SF393">
    <property type="entry name" value="CHROMATIN-LINKED ADAPTOR FOR MSL PROTEINS, ISOFORM B"/>
    <property type="match status" value="1"/>
</dbReference>
<keyword evidence="4 7" id="KW-0863">Zinc-finger</keyword>
<comment type="caution">
    <text evidence="9">The sequence shown here is derived from an EMBL/GenBank/DDBJ whole genome shotgun (WGS) entry which is preliminary data.</text>
</comment>
<dbReference type="GO" id="GO:0030674">
    <property type="term" value="F:protein-macromolecule adaptor activity"/>
    <property type="evidence" value="ECO:0007669"/>
    <property type="project" value="UniProtKB-ARBA"/>
</dbReference>
<dbReference type="GO" id="GO:0000981">
    <property type="term" value="F:DNA-binding transcription factor activity, RNA polymerase II-specific"/>
    <property type="evidence" value="ECO:0007669"/>
    <property type="project" value="TreeGrafter"/>
</dbReference>
<evidence type="ECO:0000313" key="10">
    <source>
        <dbReference type="Proteomes" id="UP000292052"/>
    </source>
</evidence>
<keyword evidence="10" id="KW-1185">Reference proteome</keyword>
<evidence type="ECO:0000256" key="3">
    <source>
        <dbReference type="ARBA" id="ARBA00022737"/>
    </source>
</evidence>
<dbReference type="Pfam" id="PF00096">
    <property type="entry name" value="zf-C2H2"/>
    <property type="match status" value="2"/>
</dbReference>
<dbReference type="OrthoDB" id="6735276at2759"/>
<dbReference type="EMBL" id="QDEB01095811">
    <property type="protein sequence ID" value="RZC32629.1"/>
    <property type="molecule type" value="Genomic_DNA"/>
</dbReference>
<evidence type="ECO:0000256" key="6">
    <source>
        <dbReference type="ARBA" id="ARBA00023242"/>
    </source>
</evidence>
<keyword evidence="2" id="KW-0479">Metal-binding</keyword>
<gene>
    <name evidence="9" type="ORF">BDFB_000495</name>
</gene>
<evidence type="ECO:0000259" key="8">
    <source>
        <dbReference type="PROSITE" id="PS50157"/>
    </source>
</evidence>
<proteinExistence type="predicted"/>
<comment type="subcellular location">
    <subcellularLocation>
        <location evidence="1">Nucleus</location>
    </subcellularLocation>
</comment>
<dbReference type="STRING" id="1661398.A0A482VJJ3"/>
<sequence>MCEICGKCFKSKNFLRSHRKTHTEQKTYICEMCGKGFPLRQRLKEHTRVHTKERPYVCKIQYHSSKAYNVSKKLLDTQSV</sequence>
<dbReference type="SMART" id="SM00355">
    <property type="entry name" value="ZnF_C2H2"/>
    <property type="match status" value="2"/>
</dbReference>
<organism evidence="9 10">
    <name type="scientific">Asbolus verrucosus</name>
    <name type="common">Desert ironclad beetle</name>
    <dbReference type="NCBI Taxonomy" id="1661398"/>
    <lineage>
        <taxon>Eukaryota</taxon>
        <taxon>Metazoa</taxon>
        <taxon>Ecdysozoa</taxon>
        <taxon>Arthropoda</taxon>
        <taxon>Hexapoda</taxon>
        <taxon>Insecta</taxon>
        <taxon>Pterygota</taxon>
        <taxon>Neoptera</taxon>
        <taxon>Endopterygota</taxon>
        <taxon>Coleoptera</taxon>
        <taxon>Polyphaga</taxon>
        <taxon>Cucujiformia</taxon>
        <taxon>Tenebrionidae</taxon>
        <taxon>Pimeliinae</taxon>
        <taxon>Asbolus</taxon>
    </lineage>
</organism>
<evidence type="ECO:0000313" key="9">
    <source>
        <dbReference type="EMBL" id="RZC32629.1"/>
    </source>
</evidence>
<dbReference type="GO" id="GO:0005634">
    <property type="term" value="C:nucleus"/>
    <property type="evidence" value="ECO:0007669"/>
    <property type="project" value="UniProtKB-SubCell"/>
</dbReference>
<feature type="domain" description="C2H2-type" evidence="8">
    <location>
        <begin position="1"/>
        <end position="27"/>
    </location>
</feature>
<evidence type="ECO:0000256" key="7">
    <source>
        <dbReference type="PROSITE-ProRule" id="PRU00042"/>
    </source>
</evidence>
<dbReference type="FunFam" id="3.30.160.60:FF:000688">
    <property type="entry name" value="zinc finger protein 197 isoform X1"/>
    <property type="match status" value="1"/>
</dbReference>
<dbReference type="AlphaFoldDB" id="A0A482VJJ3"/>
<dbReference type="SUPFAM" id="SSF57667">
    <property type="entry name" value="beta-beta-alpha zinc fingers"/>
    <property type="match status" value="1"/>
</dbReference>
<dbReference type="InterPro" id="IPR036236">
    <property type="entry name" value="Znf_C2H2_sf"/>
</dbReference>
<dbReference type="InterPro" id="IPR013087">
    <property type="entry name" value="Znf_C2H2_type"/>
</dbReference>